<name>A0A484FC16_COLOR</name>
<comment type="caution">
    <text evidence="1">The sequence shown here is derived from an EMBL/GenBank/DDBJ whole genome shotgun (WGS) entry which is preliminary data.</text>
</comment>
<protein>
    <submittedName>
        <fullName evidence="1">Uncharacterized protein</fullName>
    </submittedName>
</protein>
<keyword evidence="2" id="KW-1185">Reference proteome</keyword>
<dbReference type="AlphaFoldDB" id="A0A484FC16"/>
<dbReference type="Proteomes" id="UP000014480">
    <property type="component" value="Unassembled WGS sequence"/>
</dbReference>
<reference evidence="2" key="2">
    <citation type="journal article" date="2019" name="Mol. Plant Microbe Interact.">
        <title>Genome sequence resources for four phytopathogenic fungi from the Colletotrichum orbiculare species complex.</title>
        <authorList>
            <person name="Gan P."/>
            <person name="Tsushima A."/>
            <person name="Narusaka M."/>
            <person name="Narusaka Y."/>
            <person name="Takano Y."/>
            <person name="Kubo Y."/>
            <person name="Shirasu K."/>
        </authorList>
    </citation>
    <scope>GENOME REANNOTATION</scope>
    <source>
        <strain evidence="2">104-T / ATCC 96160 / CBS 514.97 / LARS 414 / MAFF 240422</strain>
    </source>
</reference>
<sequence>MHPFPPQEIRIKATKENGFELRLSRALKPRELEGIFEAFEKEEQDREIGSQLLLEQPPKHDCACLDC</sequence>
<gene>
    <name evidence="1" type="ORF">Cob_v012528</name>
</gene>
<proteinExistence type="predicted"/>
<reference evidence="2" key="1">
    <citation type="journal article" date="2013" name="New Phytol.">
        <title>Comparative genomic and transcriptomic analyses reveal the hemibiotrophic stage shift of Colletotrichum fungi.</title>
        <authorList>
            <person name="Gan P."/>
            <person name="Ikeda K."/>
            <person name="Irieda H."/>
            <person name="Narusaka M."/>
            <person name="O'Connell R.J."/>
            <person name="Narusaka Y."/>
            <person name="Takano Y."/>
            <person name="Kubo Y."/>
            <person name="Shirasu K."/>
        </authorList>
    </citation>
    <scope>NUCLEOTIDE SEQUENCE [LARGE SCALE GENOMIC DNA]</scope>
    <source>
        <strain evidence="2">104-T / ATCC 96160 / CBS 514.97 / LARS 414 / MAFF 240422</strain>
    </source>
</reference>
<evidence type="ECO:0000313" key="1">
    <source>
        <dbReference type="EMBL" id="TDZ14547.1"/>
    </source>
</evidence>
<evidence type="ECO:0000313" key="2">
    <source>
        <dbReference type="Proteomes" id="UP000014480"/>
    </source>
</evidence>
<dbReference type="OrthoDB" id="4845626at2759"/>
<dbReference type="EMBL" id="AMCV02000049">
    <property type="protein sequence ID" value="TDZ14547.1"/>
    <property type="molecule type" value="Genomic_DNA"/>
</dbReference>
<organism evidence="1 2">
    <name type="scientific">Colletotrichum orbiculare (strain 104-T / ATCC 96160 / CBS 514.97 / LARS 414 / MAFF 240422)</name>
    <name type="common">Cucumber anthracnose fungus</name>
    <name type="synonym">Colletotrichum lagenarium</name>
    <dbReference type="NCBI Taxonomy" id="1213857"/>
    <lineage>
        <taxon>Eukaryota</taxon>
        <taxon>Fungi</taxon>
        <taxon>Dikarya</taxon>
        <taxon>Ascomycota</taxon>
        <taxon>Pezizomycotina</taxon>
        <taxon>Sordariomycetes</taxon>
        <taxon>Hypocreomycetidae</taxon>
        <taxon>Glomerellales</taxon>
        <taxon>Glomerellaceae</taxon>
        <taxon>Colletotrichum</taxon>
        <taxon>Colletotrichum orbiculare species complex</taxon>
    </lineage>
</organism>
<accession>A0A484FC16</accession>